<dbReference type="EMBL" id="BJMH01000023">
    <property type="protein sequence ID" value="GEB34503.1"/>
    <property type="molecule type" value="Genomic_DNA"/>
</dbReference>
<keyword evidence="4" id="KW-1185">Reference proteome</keyword>
<evidence type="ECO:0000313" key="4">
    <source>
        <dbReference type="Proteomes" id="UP000316882"/>
    </source>
</evidence>
<organism evidence="3 4">
    <name type="scientific">Brevibacillus parabrevis</name>
    <dbReference type="NCBI Taxonomy" id="54914"/>
    <lineage>
        <taxon>Bacteria</taxon>
        <taxon>Bacillati</taxon>
        <taxon>Bacillota</taxon>
        <taxon>Bacilli</taxon>
        <taxon>Bacillales</taxon>
        <taxon>Paenibacillaceae</taxon>
        <taxon>Brevibacillus</taxon>
    </lineage>
</organism>
<dbReference type="GeneID" id="87610560"/>
<proteinExistence type="predicted"/>
<dbReference type="AlphaFoldDB" id="A0A4Y3PM49"/>
<dbReference type="STRING" id="54914.AV540_03880"/>
<accession>A0A4Y3PM49</accession>
<feature type="signal peptide" evidence="2">
    <location>
        <begin position="1"/>
        <end position="25"/>
    </location>
</feature>
<evidence type="ECO:0000313" key="3">
    <source>
        <dbReference type="EMBL" id="GEB34503.1"/>
    </source>
</evidence>
<evidence type="ECO:0000256" key="1">
    <source>
        <dbReference type="SAM" id="MobiDB-lite"/>
    </source>
</evidence>
<dbReference type="RefSeq" id="WP_122962295.1">
    <property type="nucleotide sequence ID" value="NZ_BJMH01000023.1"/>
</dbReference>
<gene>
    <name evidence="3" type="ORF">BPA01_40830</name>
</gene>
<keyword evidence="2" id="KW-0732">Signal</keyword>
<reference evidence="3 4" key="1">
    <citation type="submission" date="2019-06" db="EMBL/GenBank/DDBJ databases">
        <title>Whole genome shotgun sequence of Brevibacillus parabrevis NBRC 12334.</title>
        <authorList>
            <person name="Hosoyama A."/>
            <person name="Uohara A."/>
            <person name="Ohji S."/>
            <person name="Ichikawa N."/>
        </authorList>
    </citation>
    <scope>NUCLEOTIDE SEQUENCE [LARGE SCALE GENOMIC DNA]</scope>
    <source>
        <strain evidence="3 4">NBRC 12334</strain>
    </source>
</reference>
<evidence type="ECO:0000256" key="2">
    <source>
        <dbReference type="SAM" id="SignalP"/>
    </source>
</evidence>
<comment type="caution">
    <text evidence="3">The sequence shown here is derived from an EMBL/GenBank/DDBJ whole genome shotgun (WGS) entry which is preliminary data.</text>
</comment>
<dbReference type="Proteomes" id="UP000316882">
    <property type="component" value="Unassembled WGS sequence"/>
</dbReference>
<feature type="region of interest" description="Disordered" evidence="1">
    <location>
        <begin position="25"/>
        <end position="45"/>
    </location>
</feature>
<protein>
    <recommendedName>
        <fullName evidence="5">DUF5105 domain-containing protein</fullName>
    </recommendedName>
</protein>
<name>A0A4Y3PM49_BREPA</name>
<feature type="chain" id="PRO_5022850205" description="DUF5105 domain-containing protein" evidence="2">
    <location>
        <begin position="26"/>
        <end position="175"/>
    </location>
</feature>
<sequence length="175" mass="19794">MKKALIVCFALVVVAGLPGCSPEQAANQSPVTISEGKGTSQVEEAQNSPEYNQIFNYMKEESKKAFSAHYELLGFELSDYQESNVAGKVEATFGYKVMYKNFDKDPDTVAYIKEAKEKGDPHYQQLHDEYLQQKEMNFQLKAVIENADSVTLYTNVNPKGIQWEKVVMSDFILEK</sequence>
<evidence type="ECO:0008006" key="5">
    <source>
        <dbReference type="Google" id="ProtNLM"/>
    </source>
</evidence>